<accession>A0A0V8JM48</accession>
<dbReference type="GO" id="GO:0140359">
    <property type="term" value="F:ABC-type transporter activity"/>
    <property type="evidence" value="ECO:0007669"/>
    <property type="project" value="InterPro"/>
</dbReference>
<feature type="transmembrane region" description="Helical" evidence="6">
    <location>
        <begin position="279"/>
        <end position="298"/>
    </location>
</feature>
<dbReference type="GO" id="GO:0005886">
    <property type="term" value="C:plasma membrane"/>
    <property type="evidence" value="ECO:0007669"/>
    <property type="project" value="UniProtKB-SubCell"/>
</dbReference>
<evidence type="ECO:0000256" key="4">
    <source>
        <dbReference type="ARBA" id="ARBA00022989"/>
    </source>
</evidence>
<dbReference type="InterPro" id="IPR051449">
    <property type="entry name" value="ABC-2_transporter_component"/>
</dbReference>
<feature type="transmembrane region" description="Helical" evidence="6">
    <location>
        <begin position="358"/>
        <end position="378"/>
    </location>
</feature>
<feature type="transmembrane region" description="Helical" evidence="6">
    <location>
        <begin position="245"/>
        <end position="267"/>
    </location>
</feature>
<keyword evidence="9" id="KW-1185">Reference proteome</keyword>
<comment type="subcellular location">
    <subcellularLocation>
        <location evidence="1">Cell membrane</location>
        <topology evidence="1">Multi-pass membrane protein</topology>
    </subcellularLocation>
</comment>
<dbReference type="PANTHER" id="PTHR30294:SF29">
    <property type="entry name" value="MULTIDRUG ABC TRANSPORTER PERMEASE YBHS-RELATED"/>
    <property type="match status" value="1"/>
</dbReference>
<dbReference type="RefSeq" id="WP_025910168.1">
    <property type="nucleotide sequence ID" value="NZ_KQ758644.1"/>
</dbReference>
<keyword evidence="2" id="KW-1003">Cell membrane</keyword>
<dbReference type="PANTHER" id="PTHR30294">
    <property type="entry name" value="MEMBRANE COMPONENT OF ABC TRANSPORTER YHHJ-RELATED"/>
    <property type="match status" value="1"/>
</dbReference>
<feature type="transmembrane region" description="Helical" evidence="6">
    <location>
        <begin position="310"/>
        <end position="328"/>
    </location>
</feature>
<protein>
    <recommendedName>
        <fullName evidence="7">ABC-2 type transporter transmembrane domain-containing protein</fullName>
    </recommendedName>
</protein>
<dbReference type="EMBL" id="LNQP01000028">
    <property type="protein sequence ID" value="KSU88148.1"/>
    <property type="molecule type" value="Genomic_DNA"/>
</dbReference>
<feature type="domain" description="ABC-2 type transporter transmembrane" evidence="7">
    <location>
        <begin position="17"/>
        <end position="373"/>
    </location>
</feature>
<feature type="transmembrane region" description="Helical" evidence="6">
    <location>
        <begin position="206"/>
        <end position="225"/>
    </location>
</feature>
<name>A0A0V8JM48_9BACI</name>
<dbReference type="AlphaFoldDB" id="A0A0V8JM48"/>
<evidence type="ECO:0000256" key="2">
    <source>
        <dbReference type="ARBA" id="ARBA00022475"/>
    </source>
</evidence>
<organism evidence="8 9">
    <name type="scientific">Priestia veravalensis</name>
    <dbReference type="NCBI Taxonomy" id="1414648"/>
    <lineage>
        <taxon>Bacteria</taxon>
        <taxon>Bacillati</taxon>
        <taxon>Bacillota</taxon>
        <taxon>Bacilli</taxon>
        <taxon>Bacillales</taxon>
        <taxon>Bacillaceae</taxon>
        <taxon>Priestia</taxon>
    </lineage>
</organism>
<gene>
    <name evidence="8" type="ORF">AS180_09505</name>
</gene>
<sequence length="384" mass="43881">MNLMMEKLKAIIRKPFLLILLLVLPAAGAYVGQMFLQNVENDVKIPVAIADEDQSKLSKEVIQRVTTNERIKLIATTADEGEKKLLRNEVDSLFIVREGFMDNIKKEDYEETIELVKMPASVATSVVEEVIASEVTRLSSNSKAAIQVERLYERYRWEKPETLWEDAYRYTDEQWKPEPLMTIQYVTGGQEGAQPDEKQQTINRSVPLWGFLTLVVSLMAMEWVLKEKGPIFKRMKTLPKGVMSYVYQSVAAYGFVLIIQTVLSFFFFLKVGAVTDSRVLLLMLIYLCFCLAFSFWLATESRHLGRYYTAGFLIAMMLSIIGGVFFPISDIAERLGAIATWIPQHLLVTQQLVLAKELWIQLGTILVITILLWLKAVWNVRSIT</sequence>
<evidence type="ECO:0000256" key="5">
    <source>
        <dbReference type="ARBA" id="ARBA00023136"/>
    </source>
</evidence>
<reference evidence="8 9" key="1">
    <citation type="submission" date="2015-11" db="EMBL/GenBank/DDBJ databases">
        <title>Bacillus caseinolyticus sp nov.</title>
        <authorList>
            <person name="Dastager S.G."/>
            <person name="Mawlankar R."/>
        </authorList>
    </citation>
    <scope>NUCLEOTIDE SEQUENCE [LARGE SCALE GENOMIC DNA]</scope>
    <source>
        <strain evidence="8 9">SGD-V-76</strain>
    </source>
</reference>
<evidence type="ECO:0000313" key="9">
    <source>
        <dbReference type="Proteomes" id="UP000053681"/>
    </source>
</evidence>
<proteinExistence type="predicted"/>
<comment type="caution">
    <text evidence="8">The sequence shown here is derived from an EMBL/GenBank/DDBJ whole genome shotgun (WGS) entry which is preliminary data.</text>
</comment>
<keyword evidence="3 6" id="KW-0812">Transmembrane</keyword>
<dbReference type="Proteomes" id="UP000053681">
    <property type="component" value="Unassembled WGS sequence"/>
</dbReference>
<dbReference type="Gene3D" id="3.40.1710.10">
    <property type="entry name" value="abc type-2 transporter like domain"/>
    <property type="match status" value="1"/>
</dbReference>
<evidence type="ECO:0000256" key="3">
    <source>
        <dbReference type="ARBA" id="ARBA00022692"/>
    </source>
</evidence>
<keyword evidence="4 6" id="KW-1133">Transmembrane helix</keyword>
<dbReference type="InterPro" id="IPR013525">
    <property type="entry name" value="ABC2_TM"/>
</dbReference>
<evidence type="ECO:0000256" key="6">
    <source>
        <dbReference type="SAM" id="Phobius"/>
    </source>
</evidence>
<keyword evidence="5 6" id="KW-0472">Membrane</keyword>
<dbReference type="Pfam" id="PF12698">
    <property type="entry name" value="ABC2_membrane_3"/>
    <property type="match status" value="1"/>
</dbReference>
<evidence type="ECO:0000256" key="1">
    <source>
        <dbReference type="ARBA" id="ARBA00004651"/>
    </source>
</evidence>
<evidence type="ECO:0000259" key="7">
    <source>
        <dbReference type="Pfam" id="PF12698"/>
    </source>
</evidence>
<evidence type="ECO:0000313" key="8">
    <source>
        <dbReference type="EMBL" id="KSU88148.1"/>
    </source>
</evidence>